<dbReference type="InterPro" id="IPR028081">
    <property type="entry name" value="Leu-bd"/>
</dbReference>
<dbReference type="PANTHER" id="PTHR30483">
    <property type="entry name" value="LEUCINE-SPECIFIC-BINDING PROTEIN"/>
    <property type="match status" value="1"/>
</dbReference>
<gene>
    <name evidence="5" type="ORF">BRAD3257_2225</name>
</gene>
<dbReference type="EMBL" id="LS398110">
    <property type="protein sequence ID" value="SPP93303.1"/>
    <property type="molecule type" value="Genomic_DNA"/>
</dbReference>
<keyword evidence="2" id="KW-0732">Signal</keyword>
<dbReference type="InterPro" id="IPR051010">
    <property type="entry name" value="BCAA_transport"/>
</dbReference>
<dbReference type="Gene3D" id="3.40.50.2300">
    <property type="match status" value="1"/>
</dbReference>
<dbReference type="PANTHER" id="PTHR30483:SF6">
    <property type="entry name" value="PERIPLASMIC BINDING PROTEIN OF ABC TRANSPORTER FOR NATURAL AMINO ACIDS"/>
    <property type="match status" value="1"/>
</dbReference>
<evidence type="ECO:0000313" key="5">
    <source>
        <dbReference type="EMBL" id="SPP93303.1"/>
    </source>
</evidence>
<organism evidence="5 6">
    <name type="scientific">Bradyrhizobium vignae</name>
    <dbReference type="NCBI Taxonomy" id="1549949"/>
    <lineage>
        <taxon>Bacteria</taxon>
        <taxon>Pseudomonadati</taxon>
        <taxon>Pseudomonadota</taxon>
        <taxon>Alphaproteobacteria</taxon>
        <taxon>Hyphomicrobiales</taxon>
        <taxon>Nitrobacteraceae</taxon>
        <taxon>Bradyrhizobium</taxon>
    </lineage>
</organism>
<sequence length="94" mass="10070">MLTDMASVYSDASGQGSVEAAKMAVEDAGPILGQPAEIIFADHQMKADVGASTARRWFEREGVDTIVDVPSSSVAFALRTLSLESKRFYCSPAR</sequence>
<keyword evidence="5" id="KW-0675">Receptor</keyword>
<dbReference type="AlphaFoldDB" id="A0A2U3PVY0"/>
<evidence type="ECO:0000259" key="4">
    <source>
        <dbReference type="Pfam" id="PF13458"/>
    </source>
</evidence>
<evidence type="ECO:0000256" key="1">
    <source>
        <dbReference type="ARBA" id="ARBA00010062"/>
    </source>
</evidence>
<keyword evidence="3" id="KW-0029">Amino-acid transport</keyword>
<dbReference type="SUPFAM" id="SSF53822">
    <property type="entry name" value="Periplasmic binding protein-like I"/>
    <property type="match status" value="1"/>
</dbReference>
<accession>A0A2U3PVY0</accession>
<keyword evidence="3" id="KW-0813">Transport</keyword>
<dbReference type="GO" id="GO:0006865">
    <property type="term" value="P:amino acid transport"/>
    <property type="evidence" value="ECO:0007669"/>
    <property type="project" value="UniProtKB-KW"/>
</dbReference>
<evidence type="ECO:0000256" key="2">
    <source>
        <dbReference type="ARBA" id="ARBA00022729"/>
    </source>
</evidence>
<comment type="similarity">
    <text evidence="1">Belongs to the leucine-binding protein family.</text>
</comment>
<dbReference type="KEGG" id="bvz:BRAD3257_2225"/>
<dbReference type="InterPro" id="IPR028082">
    <property type="entry name" value="Peripla_BP_I"/>
</dbReference>
<name>A0A2U3PVY0_9BRAD</name>
<evidence type="ECO:0000313" key="6">
    <source>
        <dbReference type="Proteomes" id="UP000246085"/>
    </source>
</evidence>
<proteinExistence type="inferred from homology"/>
<dbReference type="Pfam" id="PF13458">
    <property type="entry name" value="Peripla_BP_6"/>
    <property type="match status" value="1"/>
</dbReference>
<dbReference type="Proteomes" id="UP000246085">
    <property type="component" value="Chromosome BRAD3257"/>
</dbReference>
<protein>
    <submittedName>
        <fullName evidence="5">Extracellular ligand-binding receptor</fullName>
    </submittedName>
</protein>
<feature type="domain" description="Leucine-binding protein" evidence="4">
    <location>
        <begin position="1"/>
        <end position="93"/>
    </location>
</feature>
<reference evidence="5 6" key="1">
    <citation type="submission" date="2018-03" db="EMBL/GenBank/DDBJ databases">
        <authorList>
            <person name="Gully D."/>
        </authorList>
    </citation>
    <scope>NUCLEOTIDE SEQUENCE [LARGE SCALE GENOMIC DNA]</scope>
    <source>
        <strain evidence="5">ORS3257</strain>
    </source>
</reference>
<evidence type="ECO:0000256" key="3">
    <source>
        <dbReference type="ARBA" id="ARBA00022970"/>
    </source>
</evidence>